<proteinExistence type="predicted"/>
<dbReference type="Proteomes" id="UP000529637">
    <property type="component" value="Unassembled WGS sequence"/>
</dbReference>
<evidence type="ECO:0000313" key="9">
    <source>
        <dbReference type="Proteomes" id="UP000529637"/>
    </source>
</evidence>
<sequence>MAPDSAWPASEALEHELDALLPGIEVERVVETGSTSTDLLERARMTSLRDDAGAGIQLRRSVEAAAFGRRAPEPFRPCLRIAERQTAGRGRHGRNWHAAPGASLTFSLALSLERADWSGLSLAVGVALADALDPPGGAPRVGLKWPNDLWLVDASGGRKLGGVLIESVARGAERIAVVGCGLNVAAQAVADASTGVASWNEIEPAASAGRALMRVARPLAEALRRFERDGFAAFAAGFATRDVLRGRAVRSVAGAPLDGVAEGIAPDGALLVRAPDGTLRRVESGEVSVRPVGPAVASMDRH</sequence>
<keyword evidence="2" id="KW-0547">Nucleotide-binding</keyword>
<evidence type="ECO:0000256" key="4">
    <source>
        <dbReference type="ARBA" id="ARBA00023267"/>
    </source>
</evidence>
<evidence type="ECO:0000259" key="7">
    <source>
        <dbReference type="PROSITE" id="PS51733"/>
    </source>
</evidence>
<gene>
    <name evidence="8" type="ORF">HQN59_02925</name>
</gene>
<dbReference type="SUPFAM" id="SSF50037">
    <property type="entry name" value="C-terminal domain of transcriptional repressors"/>
    <property type="match status" value="1"/>
</dbReference>
<dbReference type="InterPro" id="IPR003142">
    <property type="entry name" value="BPL_C"/>
</dbReference>
<dbReference type="InterPro" id="IPR004143">
    <property type="entry name" value="BPL_LPL_catalytic"/>
</dbReference>
<dbReference type="GO" id="GO:0005524">
    <property type="term" value="F:ATP binding"/>
    <property type="evidence" value="ECO:0007669"/>
    <property type="project" value="UniProtKB-KW"/>
</dbReference>
<dbReference type="Gene3D" id="2.30.30.100">
    <property type="match status" value="1"/>
</dbReference>
<evidence type="ECO:0000256" key="2">
    <source>
        <dbReference type="ARBA" id="ARBA00022741"/>
    </source>
</evidence>
<dbReference type="InterPro" id="IPR008988">
    <property type="entry name" value="Transcriptional_repressor_C"/>
</dbReference>
<dbReference type="SUPFAM" id="SSF55681">
    <property type="entry name" value="Class II aaRS and biotin synthetases"/>
    <property type="match status" value="1"/>
</dbReference>
<dbReference type="PANTHER" id="PTHR12835">
    <property type="entry name" value="BIOTIN PROTEIN LIGASE"/>
    <property type="match status" value="1"/>
</dbReference>
<name>A0A7Y6NKE3_9BURK</name>
<evidence type="ECO:0000256" key="5">
    <source>
        <dbReference type="ARBA" id="ARBA00024227"/>
    </source>
</evidence>
<evidence type="ECO:0000256" key="3">
    <source>
        <dbReference type="ARBA" id="ARBA00022840"/>
    </source>
</evidence>
<dbReference type="EMBL" id="JABWMJ010000001">
    <property type="protein sequence ID" value="NUZ04706.1"/>
    <property type="molecule type" value="Genomic_DNA"/>
</dbReference>
<keyword evidence="3" id="KW-0067">ATP-binding</keyword>
<protein>
    <recommendedName>
        <fullName evidence="5">biotin--[biotin carboxyl-carrier protein] ligase</fullName>
        <ecNumber evidence="5">6.3.4.15</ecNumber>
    </recommendedName>
</protein>
<keyword evidence="4" id="KW-0092">Biotin</keyword>
<comment type="catalytic activity">
    <reaction evidence="6">
        <text>biotin + L-lysyl-[protein] + ATP = N(6)-biotinyl-L-lysyl-[protein] + AMP + diphosphate + H(+)</text>
        <dbReference type="Rhea" id="RHEA:11756"/>
        <dbReference type="Rhea" id="RHEA-COMP:9752"/>
        <dbReference type="Rhea" id="RHEA-COMP:10505"/>
        <dbReference type="ChEBI" id="CHEBI:15378"/>
        <dbReference type="ChEBI" id="CHEBI:29969"/>
        <dbReference type="ChEBI" id="CHEBI:30616"/>
        <dbReference type="ChEBI" id="CHEBI:33019"/>
        <dbReference type="ChEBI" id="CHEBI:57586"/>
        <dbReference type="ChEBI" id="CHEBI:83144"/>
        <dbReference type="ChEBI" id="CHEBI:456215"/>
        <dbReference type="EC" id="6.3.4.15"/>
    </reaction>
</comment>
<evidence type="ECO:0000313" key="8">
    <source>
        <dbReference type="EMBL" id="NUZ04706.1"/>
    </source>
</evidence>
<feature type="domain" description="BPL/LPL catalytic" evidence="7">
    <location>
        <begin position="50"/>
        <end position="227"/>
    </location>
</feature>
<keyword evidence="1 8" id="KW-0436">Ligase</keyword>
<keyword evidence="9" id="KW-1185">Reference proteome</keyword>
<dbReference type="InterPro" id="IPR045864">
    <property type="entry name" value="aa-tRNA-synth_II/BPL/LPL"/>
</dbReference>
<dbReference type="Pfam" id="PF03099">
    <property type="entry name" value="BPL_LplA_LipB"/>
    <property type="match status" value="1"/>
</dbReference>
<dbReference type="PANTHER" id="PTHR12835:SF5">
    <property type="entry name" value="BIOTIN--PROTEIN LIGASE"/>
    <property type="match status" value="1"/>
</dbReference>
<dbReference type="NCBIfam" id="TIGR00121">
    <property type="entry name" value="birA_ligase"/>
    <property type="match status" value="1"/>
</dbReference>
<dbReference type="PROSITE" id="PS51733">
    <property type="entry name" value="BPL_LPL_CATALYTIC"/>
    <property type="match status" value="1"/>
</dbReference>
<dbReference type="CDD" id="cd16442">
    <property type="entry name" value="BPL"/>
    <property type="match status" value="1"/>
</dbReference>
<dbReference type="Gene3D" id="3.30.930.10">
    <property type="entry name" value="Bira Bifunctional Protein, Domain 2"/>
    <property type="match status" value="1"/>
</dbReference>
<organism evidence="8 9">
    <name type="scientific">Piscinibacter koreensis</name>
    <dbReference type="NCBI Taxonomy" id="2742824"/>
    <lineage>
        <taxon>Bacteria</taxon>
        <taxon>Pseudomonadati</taxon>
        <taxon>Pseudomonadota</taxon>
        <taxon>Betaproteobacteria</taxon>
        <taxon>Burkholderiales</taxon>
        <taxon>Sphaerotilaceae</taxon>
        <taxon>Piscinibacter</taxon>
    </lineage>
</organism>
<dbReference type="AlphaFoldDB" id="A0A7Y6NKE3"/>
<dbReference type="EC" id="6.3.4.15" evidence="5"/>
<reference evidence="8 9" key="1">
    <citation type="submission" date="2020-06" db="EMBL/GenBank/DDBJ databases">
        <title>Schlegella sp. ID0723 isolated from air conditioner.</title>
        <authorList>
            <person name="Kim D.Y."/>
            <person name="Kim D.-U."/>
        </authorList>
    </citation>
    <scope>NUCLEOTIDE SEQUENCE [LARGE SCALE GENOMIC DNA]</scope>
    <source>
        <strain evidence="8 9">ID0723</strain>
    </source>
</reference>
<comment type="caution">
    <text evidence="8">The sequence shown here is derived from an EMBL/GenBank/DDBJ whole genome shotgun (WGS) entry which is preliminary data.</text>
</comment>
<accession>A0A7Y6NKE3</accession>
<dbReference type="InterPro" id="IPR004408">
    <property type="entry name" value="Biotin_CoA_COase_ligase"/>
</dbReference>
<evidence type="ECO:0000256" key="6">
    <source>
        <dbReference type="ARBA" id="ARBA00047846"/>
    </source>
</evidence>
<evidence type="ECO:0000256" key="1">
    <source>
        <dbReference type="ARBA" id="ARBA00022598"/>
    </source>
</evidence>
<dbReference type="GO" id="GO:0005737">
    <property type="term" value="C:cytoplasm"/>
    <property type="evidence" value="ECO:0007669"/>
    <property type="project" value="TreeGrafter"/>
</dbReference>
<dbReference type="Pfam" id="PF02237">
    <property type="entry name" value="BPL_C"/>
    <property type="match status" value="1"/>
</dbReference>
<dbReference type="RefSeq" id="WP_176065847.1">
    <property type="nucleotide sequence ID" value="NZ_JABWMJ010000001.1"/>
</dbReference>
<dbReference type="GO" id="GO:0004077">
    <property type="term" value="F:biotin--[biotin carboxyl-carrier protein] ligase activity"/>
    <property type="evidence" value="ECO:0007669"/>
    <property type="project" value="UniProtKB-EC"/>
</dbReference>